<dbReference type="KEGG" id="fin:KQS_12430"/>
<dbReference type="STRING" id="1094466.KQS_12430"/>
<dbReference type="AlphaFoldDB" id="H8XRF7"/>
<sequence length="112" mass="13180">MFRKYVKINIALAALLLFVVCYQSLHIFLDTSSHHVHESSTRDVVHVFKKVVTEKDDCPVCDFEFAAFLSSEVFTFKFVNPTFKFHFIDNYKSIVQEKEFLFFSHRGPPAFY</sequence>
<dbReference type="OrthoDB" id="1445232at2"/>
<dbReference type="PATRIC" id="fig|1094466.5.peg.2428"/>
<name>H8XRF7_FLAIG</name>
<evidence type="ECO:0000313" key="1">
    <source>
        <dbReference type="EMBL" id="CCG54391.1"/>
    </source>
</evidence>
<reference evidence="2" key="2">
    <citation type="submission" date="2012-03" db="EMBL/GenBank/DDBJ databases">
        <title>Complete genome sequence of Flavobacterium indicum GPTSA100-9T, isolated from warm spring water.</title>
        <authorList>
            <person name="Barbier P."/>
            <person name="Houel A."/>
            <person name="Loux V."/>
            <person name="Poulain J."/>
            <person name="Bernardet J.-F."/>
            <person name="Touchon M."/>
            <person name="Duchaud E."/>
        </authorList>
    </citation>
    <scope>NUCLEOTIDE SEQUENCE [LARGE SCALE GENOMIC DNA]</scope>
    <source>
        <strain evidence="2">DSM 17447 / CIP 109464 / GPTSA100-9</strain>
    </source>
</reference>
<dbReference type="EMBL" id="HE774682">
    <property type="protein sequence ID" value="CCG54391.1"/>
    <property type="molecule type" value="Genomic_DNA"/>
</dbReference>
<organism evidence="1 2">
    <name type="scientific">Flavobacterium indicum (strain DSM 17447 / CIP 109464 / GPTSA100-9)</name>
    <dbReference type="NCBI Taxonomy" id="1094466"/>
    <lineage>
        <taxon>Bacteria</taxon>
        <taxon>Pseudomonadati</taxon>
        <taxon>Bacteroidota</taxon>
        <taxon>Flavobacteriia</taxon>
        <taxon>Flavobacteriales</taxon>
        <taxon>Flavobacteriaceae</taxon>
        <taxon>Flavobacterium</taxon>
    </lineage>
</organism>
<protein>
    <submittedName>
        <fullName evidence="1">Uncharacterized protein</fullName>
    </submittedName>
</protein>
<dbReference type="RefSeq" id="WP_014389509.1">
    <property type="nucleotide sequence ID" value="NC_017025.1"/>
</dbReference>
<gene>
    <name evidence="1" type="ordered locus">KQS_12430</name>
</gene>
<dbReference type="HOGENOM" id="CLU_2142207_0_0_10"/>
<evidence type="ECO:0000313" key="2">
    <source>
        <dbReference type="Proteomes" id="UP000007599"/>
    </source>
</evidence>
<proteinExistence type="predicted"/>
<reference evidence="1 2" key="1">
    <citation type="journal article" date="2012" name="J. Bacteriol.">
        <title>Complete Genome Sequence of Flavobacterium indicum GPSTA100-9T, Isolated from Warm Spring Water.</title>
        <authorList>
            <person name="Barbier P."/>
            <person name="Houel A."/>
            <person name="Loux V."/>
            <person name="Poulain J."/>
            <person name="Bernardet J.F."/>
            <person name="Touchon M."/>
            <person name="Duchaud E."/>
        </authorList>
    </citation>
    <scope>NUCLEOTIDE SEQUENCE [LARGE SCALE GENOMIC DNA]</scope>
    <source>
        <strain evidence="2">DSM 17447 / CIP 109464 / GPTSA100-9</strain>
    </source>
</reference>
<accession>H8XRF7</accession>
<keyword evidence="2" id="KW-1185">Reference proteome</keyword>
<dbReference type="Proteomes" id="UP000007599">
    <property type="component" value="Chromosome I"/>
</dbReference>